<feature type="repeat" description="ANK" evidence="1">
    <location>
        <begin position="232"/>
        <end position="264"/>
    </location>
</feature>
<feature type="repeat" description="ANK" evidence="1">
    <location>
        <begin position="199"/>
        <end position="231"/>
    </location>
</feature>
<dbReference type="PANTHER" id="PTHR46224:SF64">
    <property type="entry name" value="IQ MOTIF AND ANKYRIN REPEAT DOMAIN-CONTAINING PROTEIN 1"/>
    <property type="match status" value="1"/>
</dbReference>
<dbReference type="InterPro" id="IPR036770">
    <property type="entry name" value="Ankyrin_rpt-contain_sf"/>
</dbReference>
<dbReference type="OrthoDB" id="10249694at2759"/>
<dbReference type="SUPFAM" id="SSF48403">
    <property type="entry name" value="Ankyrin repeat"/>
    <property type="match status" value="1"/>
</dbReference>
<proteinExistence type="predicted"/>
<dbReference type="Proteomes" id="UP000198406">
    <property type="component" value="Unassembled WGS sequence"/>
</dbReference>
<reference evidence="2 3" key="1">
    <citation type="journal article" date="2015" name="Plant Cell">
        <title>Oil accumulation by the oleaginous diatom Fistulifera solaris as revealed by the genome and transcriptome.</title>
        <authorList>
            <person name="Tanaka T."/>
            <person name="Maeda Y."/>
            <person name="Veluchamy A."/>
            <person name="Tanaka M."/>
            <person name="Abida H."/>
            <person name="Marechal E."/>
            <person name="Bowler C."/>
            <person name="Muto M."/>
            <person name="Sunaga Y."/>
            <person name="Tanaka M."/>
            <person name="Yoshino T."/>
            <person name="Taniguchi T."/>
            <person name="Fukuda Y."/>
            <person name="Nemoto M."/>
            <person name="Matsumoto M."/>
            <person name="Wong P.S."/>
            <person name="Aburatani S."/>
            <person name="Fujibuchi W."/>
        </authorList>
    </citation>
    <scope>NUCLEOTIDE SEQUENCE [LARGE SCALE GENOMIC DNA]</scope>
    <source>
        <strain evidence="2 3">JPCC DA0580</strain>
    </source>
</reference>
<comment type="caution">
    <text evidence="2">The sequence shown here is derived from an EMBL/GenBank/DDBJ whole genome shotgun (WGS) entry which is preliminary data.</text>
</comment>
<dbReference type="InterPro" id="IPR051616">
    <property type="entry name" value="Cul2-RING_E3_ligase_SR"/>
</dbReference>
<gene>
    <name evidence="2" type="ORF">FisN_6Hh073</name>
</gene>
<protein>
    <submittedName>
        <fullName evidence="2">Uncharacterized protein</fullName>
    </submittedName>
</protein>
<dbReference type="AlphaFoldDB" id="A0A1Z5KI07"/>
<dbReference type="Pfam" id="PF00023">
    <property type="entry name" value="Ank"/>
    <property type="match status" value="2"/>
</dbReference>
<organism evidence="2 3">
    <name type="scientific">Fistulifera solaris</name>
    <name type="common">Oleaginous diatom</name>
    <dbReference type="NCBI Taxonomy" id="1519565"/>
    <lineage>
        <taxon>Eukaryota</taxon>
        <taxon>Sar</taxon>
        <taxon>Stramenopiles</taxon>
        <taxon>Ochrophyta</taxon>
        <taxon>Bacillariophyta</taxon>
        <taxon>Bacillariophyceae</taxon>
        <taxon>Bacillariophycidae</taxon>
        <taxon>Naviculales</taxon>
        <taxon>Naviculaceae</taxon>
        <taxon>Fistulifera</taxon>
    </lineage>
</organism>
<dbReference type="Gene3D" id="1.25.40.20">
    <property type="entry name" value="Ankyrin repeat-containing domain"/>
    <property type="match status" value="2"/>
</dbReference>
<dbReference type="Pfam" id="PF12796">
    <property type="entry name" value="Ank_2"/>
    <property type="match status" value="2"/>
</dbReference>
<feature type="repeat" description="ANK" evidence="1">
    <location>
        <begin position="132"/>
        <end position="164"/>
    </location>
</feature>
<dbReference type="EMBL" id="BDSP01000234">
    <property type="protein sequence ID" value="GAX25889.1"/>
    <property type="molecule type" value="Genomic_DNA"/>
</dbReference>
<keyword evidence="3" id="KW-1185">Reference proteome</keyword>
<dbReference type="PRINTS" id="PR01415">
    <property type="entry name" value="ANKYRIN"/>
</dbReference>
<keyword evidence="1" id="KW-0040">ANK repeat</keyword>
<evidence type="ECO:0000256" key="1">
    <source>
        <dbReference type="PROSITE-ProRule" id="PRU00023"/>
    </source>
</evidence>
<feature type="repeat" description="ANK" evidence="1">
    <location>
        <begin position="69"/>
        <end position="101"/>
    </location>
</feature>
<dbReference type="PANTHER" id="PTHR46224">
    <property type="entry name" value="ANKYRIN REPEAT FAMILY PROTEIN"/>
    <property type="match status" value="1"/>
</dbReference>
<evidence type="ECO:0000313" key="3">
    <source>
        <dbReference type="Proteomes" id="UP000198406"/>
    </source>
</evidence>
<dbReference type="PROSITE" id="PS50297">
    <property type="entry name" value="ANK_REP_REGION"/>
    <property type="match status" value="7"/>
</dbReference>
<name>A0A1Z5KI07_FISSO</name>
<evidence type="ECO:0000313" key="2">
    <source>
        <dbReference type="EMBL" id="GAX25889.1"/>
    </source>
</evidence>
<dbReference type="PROSITE" id="PS50088">
    <property type="entry name" value="ANK_REPEAT"/>
    <property type="match status" value="7"/>
</dbReference>
<dbReference type="InterPro" id="IPR002110">
    <property type="entry name" value="Ankyrin_rpt"/>
</dbReference>
<dbReference type="InParanoid" id="A0A1Z5KI07"/>
<feature type="repeat" description="ANK" evidence="1">
    <location>
        <begin position="264"/>
        <end position="296"/>
    </location>
</feature>
<feature type="repeat" description="ANK" evidence="1">
    <location>
        <begin position="166"/>
        <end position="198"/>
    </location>
</feature>
<sequence>MTSTNNTRKHDFWAALLHGHQVRRHLQEHAALANETAHNVLPLSCASFRNQPDNVLALLEYGAEPNRGHGKSALHMAVVQNHIDIVRILVEHGAQVNSDTSPPLSLAVSHGHSEITALLLQHGADPNSVDAFGITPLLAAIAKRRLDLVQLLLQYKAKVNASTTVLQQTPLFLAILSEQVDMVQLLIEHGADVSVQDPRGCTPLFMAISKNHNDMVHLLLKHGADTDTKNWVGSSPLLMAVKKGNCDMVQALLQHNATIVEDKETTTPLFVAMALRQSEIVSLLVENGAHLHGKDRPLVFAAQTDNLDALYSMVRQSPQRSLLADHVRA</sequence>
<feature type="repeat" description="ANK" evidence="1">
    <location>
        <begin position="99"/>
        <end position="131"/>
    </location>
</feature>
<dbReference type="SMART" id="SM00248">
    <property type="entry name" value="ANK"/>
    <property type="match status" value="8"/>
</dbReference>
<accession>A0A1Z5KI07</accession>